<feature type="signal peptide" evidence="2">
    <location>
        <begin position="1"/>
        <end position="22"/>
    </location>
</feature>
<proteinExistence type="predicted"/>
<evidence type="ECO:0008006" key="5">
    <source>
        <dbReference type="Google" id="ProtNLM"/>
    </source>
</evidence>
<feature type="compositionally biased region" description="Low complexity" evidence="1">
    <location>
        <begin position="331"/>
        <end position="346"/>
    </location>
</feature>
<feature type="compositionally biased region" description="Polar residues" evidence="1">
    <location>
        <begin position="424"/>
        <end position="435"/>
    </location>
</feature>
<evidence type="ECO:0000313" key="4">
    <source>
        <dbReference type="Proteomes" id="UP000518188"/>
    </source>
</evidence>
<dbReference type="EMBL" id="JAAXPJ010000011">
    <property type="protein sequence ID" value="NKZ14116.1"/>
    <property type="molecule type" value="Genomic_DNA"/>
</dbReference>
<comment type="caution">
    <text evidence="3">The sequence shown here is derived from an EMBL/GenBank/DDBJ whole genome shotgun (WGS) entry which is preliminary data.</text>
</comment>
<keyword evidence="2" id="KW-0732">Signal</keyword>
<protein>
    <recommendedName>
        <fullName evidence="5">PE-PGRS family protein</fullName>
    </recommendedName>
</protein>
<dbReference type="Proteomes" id="UP000518188">
    <property type="component" value="Unassembled WGS sequence"/>
</dbReference>
<evidence type="ECO:0000256" key="2">
    <source>
        <dbReference type="SAM" id="SignalP"/>
    </source>
</evidence>
<dbReference type="AlphaFoldDB" id="A0A7X6MUB4"/>
<feature type="compositionally biased region" description="Basic and acidic residues" evidence="1">
    <location>
        <begin position="373"/>
        <end position="385"/>
    </location>
</feature>
<sequence>MQLASRSYLAAGVALVGASAIAVSPMAPPVPEVHMPVALTAAIENPLTVFQPVADATQTLISNIIERQTTNPVPVLRQLAANAVAGAQVVASTDPVWVVAYALAHAVVAAQALGVSSLEELADTTSANGTAISDALSSLGAGLPDALQAAGDLIAAGQYNEAIDSFVLAGQTPLINILIAVSSEINAVGKVLSIPQPLTDATGNAVLGVVLGIASTTIGIGYHLPGPQPLVQQFITSAQTVAAGAASGDPGTFVNALQHGIADFAADVVSQTDLNITMANSIADSYVNALKQITPKPFTIPDLDPFAAKALAAPAPAIAATTAVTTALKPAATPVEKTESAPATEATDADTKADTDATATDSDDATKATTKLSTKESPKAAKGSEKAGSAKAVRSQVKSAVKKLTDGLKKDKTAPKNSAEKKAQSSSDSAKGSDK</sequence>
<feature type="compositionally biased region" description="Basic and acidic residues" evidence="1">
    <location>
        <begin position="403"/>
        <end position="423"/>
    </location>
</feature>
<evidence type="ECO:0000313" key="3">
    <source>
        <dbReference type="EMBL" id="NKZ14116.1"/>
    </source>
</evidence>
<evidence type="ECO:0000256" key="1">
    <source>
        <dbReference type="SAM" id="MobiDB-lite"/>
    </source>
</evidence>
<reference evidence="3 4" key="1">
    <citation type="submission" date="2020-04" db="EMBL/GenBank/DDBJ databases">
        <title>MicrobeNet Type strains.</title>
        <authorList>
            <person name="Nicholson A.C."/>
        </authorList>
    </citation>
    <scope>NUCLEOTIDE SEQUENCE [LARGE SCALE GENOMIC DNA]</scope>
    <source>
        <strain evidence="3 4">ATCC 700731</strain>
    </source>
</reference>
<feature type="chain" id="PRO_5039226101" description="PE-PGRS family protein" evidence="2">
    <location>
        <begin position="23"/>
        <end position="435"/>
    </location>
</feature>
<gene>
    <name evidence="3" type="ORF">HGA11_24345</name>
</gene>
<accession>A0A7X6MUB4</accession>
<name>A0A7X6MUB4_9MYCO</name>
<organism evidence="3 4">
    <name type="scientific">Mycolicibacterium septicum DSM 44393</name>
    <dbReference type="NCBI Taxonomy" id="1341646"/>
    <lineage>
        <taxon>Bacteria</taxon>
        <taxon>Bacillati</taxon>
        <taxon>Actinomycetota</taxon>
        <taxon>Actinomycetes</taxon>
        <taxon>Mycobacteriales</taxon>
        <taxon>Mycobacteriaceae</taxon>
        <taxon>Mycolicibacterium</taxon>
    </lineage>
</organism>
<feature type="region of interest" description="Disordered" evidence="1">
    <location>
        <begin position="331"/>
        <end position="435"/>
    </location>
</feature>
<dbReference type="RefSeq" id="WP_168441784.1">
    <property type="nucleotide sequence ID" value="NZ_JAAXPJ010000011.1"/>
</dbReference>